<evidence type="ECO:0000256" key="11">
    <source>
        <dbReference type="PROSITE-ProRule" id="PRU00330"/>
    </source>
</evidence>
<dbReference type="GO" id="GO:0031625">
    <property type="term" value="F:ubiquitin protein ligase binding"/>
    <property type="evidence" value="ECO:0007669"/>
    <property type="project" value="InterPro"/>
</dbReference>
<keyword evidence="5" id="KW-0597">Phosphoprotein</keyword>
<dbReference type="InterPro" id="IPR036388">
    <property type="entry name" value="WH-like_DNA-bd_sf"/>
</dbReference>
<dbReference type="Pfam" id="PF00888">
    <property type="entry name" value="Cullin"/>
    <property type="match status" value="1"/>
</dbReference>
<evidence type="ECO:0000256" key="9">
    <source>
        <dbReference type="ARBA" id="ARBA00023242"/>
    </source>
</evidence>
<evidence type="ECO:0000256" key="12">
    <source>
        <dbReference type="RuleBase" id="RU003829"/>
    </source>
</evidence>
<accession>A0A8J5BST1</accession>
<evidence type="ECO:0000256" key="8">
    <source>
        <dbReference type="ARBA" id="ARBA00022990"/>
    </source>
</evidence>
<dbReference type="PANTHER" id="PTHR11932">
    <property type="entry name" value="CULLIN"/>
    <property type="match status" value="1"/>
</dbReference>
<dbReference type="GO" id="GO:0006511">
    <property type="term" value="P:ubiquitin-dependent protein catabolic process"/>
    <property type="evidence" value="ECO:0007669"/>
    <property type="project" value="InterPro"/>
</dbReference>
<evidence type="ECO:0000313" key="15">
    <source>
        <dbReference type="EMBL" id="KAG0702588.1"/>
    </source>
</evidence>
<dbReference type="SUPFAM" id="SSF75632">
    <property type="entry name" value="Cullin homology domain"/>
    <property type="match status" value="1"/>
</dbReference>
<dbReference type="SUPFAM" id="SSF74788">
    <property type="entry name" value="Cullin repeat-like"/>
    <property type="match status" value="1"/>
</dbReference>
<feature type="domain" description="Cullin family profile" evidence="14">
    <location>
        <begin position="414"/>
        <end position="564"/>
    </location>
</feature>
<protein>
    <recommendedName>
        <fullName evidence="10">Cullin-2</fullName>
    </recommendedName>
</protein>
<dbReference type="InterPro" id="IPR036390">
    <property type="entry name" value="WH_DNA-bd_sf"/>
</dbReference>
<evidence type="ECO:0000256" key="5">
    <source>
        <dbReference type="ARBA" id="ARBA00022553"/>
    </source>
</evidence>
<dbReference type="Gene3D" id="1.10.10.10">
    <property type="entry name" value="Winged helix-like DNA-binding domain superfamily/Winged helix DNA-binding domain"/>
    <property type="match status" value="2"/>
</dbReference>
<dbReference type="InterPro" id="IPR045093">
    <property type="entry name" value="Cullin"/>
</dbReference>
<dbReference type="AlphaFoldDB" id="A0A8J5BST1"/>
<dbReference type="EMBL" id="JACEEZ010025266">
    <property type="protein sequence ID" value="KAG0702588.1"/>
    <property type="molecule type" value="Genomic_DNA"/>
</dbReference>
<evidence type="ECO:0000256" key="7">
    <source>
        <dbReference type="ARBA" id="ARBA00022843"/>
    </source>
</evidence>
<proteinExistence type="inferred from homology"/>
<sequence length="718" mass="82822">MSLKPRAVNFDEVWGGLLETVQQVVTMGSIKRTVWNERFSDVYSLCVAFPEPLVERLYMETKKLLESHVQELYARVSIQREENLLAEYHRYWLQFSKGTHYLNNLYSYLNSQHIQKQKFSDADLTYGSMQMDVSEQLLEIGELGLEIWQREMITPLQSRLVGVLLAGIQQDRQGATTDAPTSTIRGVIHSFVDVNMYKKKSTLQVGEVIVSAMMGLEFIFVLLVLYIMLYETVFEEELLRETGSFYRKEASSQLQECNVSQYMERVIARLAEEELRATKFLPPSSHKRVVKEVQDRMVADHLATVHAETGAMVCSERTRDLSNMYTLLRPVPSGLTQLVHHLKEHIKQQGLQAITNLKGDNIPAQFVESLLEVHKKYRTMITEVFHNDQQFVGALDKAFESVVNHRGNTKVVCRSPELLARYCDTLLKKSTKGLNESEVDDKLGHSITIFKYVDDKDVYQKFYARMLAKRLIQQQSQSMDSEENMINRLKQACGYEYTSKLHRMFTDMSVSSDLNHKFNDFLKAKNMELGINFSINVLQAGAWPLGQTSITPFAVPQELEKSVQTVDSLTCQELQTHTHLNDEQFTKFLQSLLDSKLLLTDAENLDEEAVVRLNTEYTNKRTKFKISVAPQKEQQHETEQTHSAVEEDRKLYLQAAIVRIMKARKLLKHTMLIQEVISQSRARFAPQIPMIKKCIELLIDKQYLERTPNSTDEYSYVA</sequence>
<organism evidence="15 16">
    <name type="scientific">Chionoecetes opilio</name>
    <name type="common">Atlantic snow crab</name>
    <name type="synonym">Cancer opilio</name>
    <dbReference type="NCBI Taxonomy" id="41210"/>
    <lineage>
        <taxon>Eukaryota</taxon>
        <taxon>Metazoa</taxon>
        <taxon>Ecdysozoa</taxon>
        <taxon>Arthropoda</taxon>
        <taxon>Crustacea</taxon>
        <taxon>Multicrustacea</taxon>
        <taxon>Malacostraca</taxon>
        <taxon>Eumalacostraca</taxon>
        <taxon>Eucarida</taxon>
        <taxon>Decapoda</taxon>
        <taxon>Pleocyemata</taxon>
        <taxon>Brachyura</taxon>
        <taxon>Eubrachyura</taxon>
        <taxon>Majoidea</taxon>
        <taxon>Majidae</taxon>
        <taxon>Chionoecetes</taxon>
    </lineage>
</organism>
<dbReference type="GO" id="GO:0031981">
    <property type="term" value="C:nuclear lumen"/>
    <property type="evidence" value="ECO:0007669"/>
    <property type="project" value="UniProtKB-ARBA"/>
</dbReference>
<keyword evidence="13" id="KW-0812">Transmembrane</keyword>
<evidence type="ECO:0000256" key="3">
    <source>
        <dbReference type="ARBA" id="ARBA00006019"/>
    </source>
</evidence>
<keyword evidence="13" id="KW-1133">Transmembrane helix</keyword>
<dbReference type="InterPro" id="IPR016157">
    <property type="entry name" value="Cullin_CS"/>
</dbReference>
<comment type="similarity">
    <text evidence="3 11 12">Belongs to the cullin family.</text>
</comment>
<dbReference type="FunFam" id="1.20.1310.10:FF:000022">
    <property type="entry name" value="Cullin-2 isoform 2"/>
    <property type="match status" value="1"/>
</dbReference>
<dbReference type="InterPro" id="IPR019559">
    <property type="entry name" value="Cullin_neddylation_domain"/>
</dbReference>
<dbReference type="Gene3D" id="1.20.1310.10">
    <property type="entry name" value="Cullin Repeats"/>
    <property type="match status" value="4"/>
</dbReference>
<keyword evidence="4" id="KW-1017">Isopeptide bond</keyword>
<comment type="subcellular location">
    <subcellularLocation>
        <location evidence="1">Nucleus</location>
    </subcellularLocation>
</comment>
<comment type="pathway">
    <text evidence="2">Protein modification; protein ubiquitination.</text>
</comment>
<reference evidence="15" key="1">
    <citation type="submission" date="2020-07" db="EMBL/GenBank/DDBJ databases">
        <title>The High-quality genome of the commercially important snow crab, Chionoecetes opilio.</title>
        <authorList>
            <person name="Jeong J.-H."/>
            <person name="Ryu S."/>
        </authorList>
    </citation>
    <scope>NUCLEOTIDE SEQUENCE</scope>
    <source>
        <strain evidence="15">MADBK_172401_WGS</strain>
        <tissue evidence="15">Digestive gland</tissue>
    </source>
</reference>
<evidence type="ECO:0000256" key="4">
    <source>
        <dbReference type="ARBA" id="ARBA00022499"/>
    </source>
</evidence>
<dbReference type="FunFam" id="1.10.10.10:FF:000014">
    <property type="entry name" value="Cullin 1"/>
    <property type="match status" value="1"/>
</dbReference>
<evidence type="ECO:0000256" key="13">
    <source>
        <dbReference type="SAM" id="Phobius"/>
    </source>
</evidence>
<dbReference type="InterPro" id="IPR016159">
    <property type="entry name" value="Cullin_repeat-like_dom_sf"/>
</dbReference>
<evidence type="ECO:0000256" key="10">
    <source>
        <dbReference type="ARBA" id="ARBA00069610"/>
    </source>
</evidence>
<name>A0A8J5BST1_CHIOP</name>
<dbReference type="PROSITE" id="PS50069">
    <property type="entry name" value="CULLIN_2"/>
    <property type="match status" value="1"/>
</dbReference>
<dbReference type="FunFam" id="1.20.1310.10:FF:000012">
    <property type="entry name" value="Cullin 2"/>
    <property type="match status" value="1"/>
</dbReference>
<feature type="transmembrane region" description="Helical" evidence="13">
    <location>
        <begin position="208"/>
        <end position="229"/>
    </location>
</feature>
<dbReference type="GO" id="GO:0031462">
    <property type="term" value="C:Cul2-RING ubiquitin ligase complex"/>
    <property type="evidence" value="ECO:0007669"/>
    <property type="project" value="UniProtKB-ARBA"/>
</dbReference>
<evidence type="ECO:0000256" key="2">
    <source>
        <dbReference type="ARBA" id="ARBA00004906"/>
    </source>
</evidence>
<evidence type="ECO:0000256" key="6">
    <source>
        <dbReference type="ARBA" id="ARBA00022786"/>
    </source>
</evidence>
<dbReference type="SMART" id="SM00182">
    <property type="entry name" value="CULLIN"/>
    <property type="match status" value="1"/>
</dbReference>
<dbReference type="InterPro" id="IPR001373">
    <property type="entry name" value="Cullin_N"/>
</dbReference>
<evidence type="ECO:0000259" key="14">
    <source>
        <dbReference type="PROSITE" id="PS50069"/>
    </source>
</evidence>
<dbReference type="SUPFAM" id="SSF46785">
    <property type="entry name" value="Winged helix' DNA-binding domain"/>
    <property type="match status" value="1"/>
</dbReference>
<keyword evidence="6" id="KW-0833">Ubl conjugation pathway</keyword>
<keyword evidence="7" id="KW-0832">Ubl conjugation</keyword>
<dbReference type="SMART" id="SM00884">
    <property type="entry name" value="Cullin_Nedd8"/>
    <property type="match status" value="1"/>
</dbReference>
<keyword evidence="8" id="KW-0007">Acetylation</keyword>
<keyword evidence="13" id="KW-0472">Membrane</keyword>
<dbReference type="PROSITE" id="PS01256">
    <property type="entry name" value="CULLIN_1"/>
    <property type="match status" value="1"/>
</dbReference>
<evidence type="ECO:0000313" key="16">
    <source>
        <dbReference type="Proteomes" id="UP000770661"/>
    </source>
</evidence>
<dbReference type="InterPro" id="IPR036317">
    <property type="entry name" value="Cullin_homology_sf"/>
</dbReference>
<comment type="caution">
    <text evidence="15">The sequence shown here is derived from an EMBL/GenBank/DDBJ whole genome shotgun (WGS) entry which is preliminary data.</text>
</comment>
<evidence type="ECO:0000256" key="1">
    <source>
        <dbReference type="ARBA" id="ARBA00004123"/>
    </source>
</evidence>
<dbReference type="Proteomes" id="UP000770661">
    <property type="component" value="Unassembled WGS sequence"/>
</dbReference>
<dbReference type="FunFam" id="1.20.1310.10:FF:000016">
    <property type="entry name" value="Cullin 2"/>
    <property type="match status" value="1"/>
</dbReference>
<keyword evidence="9" id="KW-0539">Nucleus</keyword>
<dbReference type="InterPro" id="IPR016158">
    <property type="entry name" value="Cullin_homology"/>
</dbReference>
<gene>
    <name evidence="15" type="primary">Cul2</name>
    <name evidence="15" type="ORF">GWK47_025071</name>
</gene>
<dbReference type="OrthoDB" id="27073at2759"/>
<dbReference type="Pfam" id="PF10557">
    <property type="entry name" value="Cullin_Nedd8"/>
    <property type="match status" value="1"/>
</dbReference>
<keyword evidence="16" id="KW-1185">Reference proteome</keyword>